<name>A0A3P8RJQ6_AMPPE</name>
<dbReference type="Ensembl" id="ENSAPET00000000720.1">
    <property type="protein sequence ID" value="ENSAPEP00000000703.1"/>
    <property type="gene ID" value="ENSAPEG00000000536.1"/>
</dbReference>
<accession>A0A3P8RJQ6</accession>
<reference evidence="2" key="2">
    <citation type="submission" date="2025-08" db="UniProtKB">
        <authorList>
            <consortium name="Ensembl"/>
        </authorList>
    </citation>
    <scope>IDENTIFICATION</scope>
</reference>
<feature type="region of interest" description="Disordered" evidence="1">
    <location>
        <begin position="75"/>
        <end position="99"/>
    </location>
</feature>
<protein>
    <submittedName>
        <fullName evidence="2">Uncharacterized protein</fullName>
    </submittedName>
</protein>
<reference evidence="2" key="3">
    <citation type="submission" date="2025-09" db="UniProtKB">
        <authorList>
            <consortium name="Ensembl"/>
        </authorList>
    </citation>
    <scope>IDENTIFICATION</scope>
</reference>
<evidence type="ECO:0000313" key="2">
    <source>
        <dbReference type="Ensembl" id="ENSAPEP00000000703.1"/>
    </source>
</evidence>
<reference evidence="2 3" key="1">
    <citation type="submission" date="2018-03" db="EMBL/GenBank/DDBJ databases">
        <title>Finding Nemo's genes: A chromosome-scale reference assembly of the genome of the orange clownfish Amphiprion percula.</title>
        <authorList>
            <person name="Lehmann R."/>
        </authorList>
    </citation>
    <scope>NUCLEOTIDE SEQUENCE</scope>
</reference>
<sequence length="156" mass="17722">MVDRFTSSCDEEKMRRQVLGKYIHWIWNKLNLTDFTFQIKTNEKRAWGFLTTHTLRPIKKKSALLKCTRSYMASGSPHPLGPADGALQPEQPGVAGPGGGTCSNSHINTQSYLLQYNIKALAKSSTLSACFIKKKKKNTNFTVYQRQKLLKKKKKK</sequence>
<evidence type="ECO:0000256" key="1">
    <source>
        <dbReference type="SAM" id="MobiDB-lite"/>
    </source>
</evidence>
<proteinExistence type="predicted"/>
<dbReference type="Proteomes" id="UP000265080">
    <property type="component" value="Chromosome 20"/>
</dbReference>
<dbReference type="AlphaFoldDB" id="A0A3P8RJQ6"/>
<organism evidence="2 3">
    <name type="scientific">Amphiprion percula</name>
    <name type="common">Orange clownfish</name>
    <name type="synonym">Lutjanus percula</name>
    <dbReference type="NCBI Taxonomy" id="161767"/>
    <lineage>
        <taxon>Eukaryota</taxon>
        <taxon>Metazoa</taxon>
        <taxon>Chordata</taxon>
        <taxon>Craniata</taxon>
        <taxon>Vertebrata</taxon>
        <taxon>Euteleostomi</taxon>
        <taxon>Actinopterygii</taxon>
        <taxon>Neopterygii</taxon>
        <taxon>Teleostei</taxon>
        <taxon>Neoteleostei</taxon>
        <taxon>Acanthomorphata</taxon>
        <taxon>Ovalentaria</taxon>
        <taxon>Pomacentridae</taxon>
        <taxon>Amphiprion</taxon>
    </lineage>
</organism>
<evidence type="ECO:0000313" key="3">
    <source>
        <dbReference type="Proteomes" id="UP000265080"/>
    </source>
</evidence>
<keyword evidence="3" id="KW-1185">Reference proteome</keyword>